<accession>A0A812Q8J6</accession>
<evidence type="ECO:0000313" key="3">
    <source>
        <dbReference type="Proteomes" id="UP000649617"/>
    </source>
</evidence>
<organism evidence="2 3">
    <name type="scientific">Symbiodinium pilosum</name>
    <name type="common">Dinoflagellate</name>
    <dbReference type="NCBI Taxonomy" id="2952"/>
    <lineage>
        <taxon>Eukaryota</taxon>
        <taxon>Sar</taxon>
        <taxon>Alveolata</taxon>
        <taxon>Dinophyceae</taxon>
        <taxon>Suessiales</taxon>
        <taxon>Symbiodiniaceae</taxon>
        <taxon>Symbiodinium</taxon>
    </lineage>
</organism>
<keyword evidence="3" id="KW-1185">Reference proteome</keyword>
<dbReference type="AlphaFoldDB" id="A0A812Q8J6"/>
<feature type="region of interest" description="Disordered" evidence="1">
    <location>
        <begin position="316"/>
        <end position="345"/>
    </location>
</feature>
<protein>
    <submittedName>
        <fullName evidence="2">Uncharacterized protein</fullName>
    </submittedName>
</protein>
<comment type="caution">
    <text evidence="2">The sequence shown here is derived from an EMBL/GenBank/DDBJ whole genome shotgun (WGS) entry which is preliminary data.</text>
</comment>
<dbReference type="EMBL" id="CAJNIZ010016247">
    <property type="protein sequence ID" value="CAE7383370.1"/>
    <property type="molecule type" value="Genomic_DNA"/>
</dbReference>
<gene>
    <name evidence="2" type="ORF">SPIL2461_LOCUS9360</name>
</gene>
<feature type="compositionally biased region" description="Polar residues" evidence="1">
    <location>
        <begin position="329"/>
        <end position="345"/>
    </location>
</feature>
<reference evidence="2" key="1">
    <citation type="submission" date="2021-02" db="EMBL/GenBank/DDBJ databases">
        <authorList>
            <person name="Dougan E. K."/>
            <person name="Rhodes N."/>
            <person name="Thang M."/>
            <person name="Chan C."/>
        </authorList>
    </citation>
    <scope>NUCLEOTIDE SEQUENCE</scope>
</reference>
<evidence type="ECO:0000256" key="1">
    <source>
        <dbReference type="SAM" id="MobiDB-lite"/>
    </source>
</evidence>
<dbReference type="OrthoDB" id="256303at2759"/>
<evidence type="ECO:0000313" key="2">
    <source>
        <dbReference type="EMBL" id="CAE7383370.1"/>
    </source>
</evidence>
<sequence length="345" mass="38262">MASRLSCRRSTIGPRHSLLLRAPEEVPVEVRGLPEELARRIAAAASETELRDVAAKVVAEALLLLDHRGLIKDLDKIWPTTRACKQLGTSEVLTLTSAIKMSLASTLRDIAQFGGMPRRKVLALFNFLAELCWANYICPSEHAIQKAVHGLLDAAFVLSEHACSAEPAGWYVESCAYFLARVGEIMMLNPLEVFNVLDPLTARLASLARRLPRRTKSFVWLLLRRRELMWRGTVQLAVSSAYWQAYSGARLVLTGHFKGDPKSCSLAELPWCACASIMRFICEGNALDAADALWSIENHADIPSTDDWLSEFLEKRPATPKAREGSECSEANSPTSPFQIQIESE</sequence>
<proteinExistence type="predicted"/>
<dbReference type="Proteomes" id="UP000649617">
    <property type="component" value="Unassembled WGS sequence"/>
</dbReference>
<feature type="compositionally biased region" description="Basic and acidic residues" evidence="1">
    <location>
        <begin position="316"/>
        <end position="326"/>
    </location>
</feature>
<name>A0A812Q8J6_SYMPI</name>